<accession>C0P3P2</accession>
<organism evidence="2">
    <name type="scientific">Zea mays</name>
    <name type="common">Maize</name>
    <dbReference type="NCBI Taxonomy" id="4577"/>
    <lineage>
        <taxon>Eukaryota</taxon>
        <taxon>Viridiplantae</taxon>
        <taxon>Streptophyta</taxon>
        <taxon>Embryophyta</taxon>
        <taxon>Tracheophyta</taxon>
        <taxon>Spermatophyta</taxon>
        <taxon>Magnoliopsida</taxon>
        <taxon>Liliopsida</taxon>
        <taxon>Poales</taxon>
        <taxon>Poaceae</taxon>
        <taxon>PACMAD clade</taxon>
        <taxon>Panicoideae</taxon>
        <taxon>Andropogonodae</taxon>
        <taxon>Andropogoneae</taxon>
        <taxon>Tripsacinae</taxon>
        <taxon>Zea</taxon>
    </lineage>
</organism>
<protein>
    <submittedName>
        <fullName evidence="2">Uncharacterized protein</fullName>
    </submittedName>
</protein>
<reference evidence="2" key="2">
    <citation type="submission" date="2012-06" db="EMBL/GenBank/DDBJ databases">
        <authorList>
            <person name="Yu Y."/>
            <person name="Currie J."/>
            <person name="Lomeli R."/>
            <person name="Angelova A."/>
            <person name="Collura K."/>
            <person name="Wissotski M."/>
            <person name="Campos D."/>
            <person name="Kudrna D."/>
            <person name="Golser W."/>
            <person name="Ashely E."/>
            <person name="Descour A."/>
            <person name="Fernandes J."/>
            <person name="Soderlund C."/>
            <person name="Walbot V."/>
        </authorList>
    </citation>
    <scope>NUCLEOTIDE SEQUENCE</scope>
    <source>
        <strain evidence="2">B73</strain>
    </source>
</reference>
<sequence length="39" mass="4341">MPPVMEPNTMSSRSNVSSYPKCATPERPPRPWQRSSPPG</sequence>
<dbReference type="AlphaFoldDB" id="C0P3P2"/>
<feature type="region of interest" description="Disordered" evidence="1">
    <location>
        <begin position="1"/>
        <end position="39"/>
    </location>
</feature>
<name>C0P3P2_MAIZE</name>
<evidence type="ECO:0000313" key="2">
    <source>
        <dbReference type="EMBL" id="ACN27608.1"/>
    </source>
</evidence>
<proteinExistence type="evidence at transcript level"/>
<reference evidence="2" key="1">
    <citation type="journal article" date="2009" name="PLoS Genet.">
        <title>Sequencing, mapping, and analysis of 27,455 maize full-length cDNAs.</title>
        <authorList>
            <person name="Soderlund C."/>
            <person name="Descour A."/>
            <person name="Kudrna D."/>
            <person name="Bomhoff M."/>
            <person name="Boyd L."/>
            <person name="Currie J."/>
            <person name="Angelova A."/>
            <person name="Collura K."/>
            <person name="Wissotski M."/>
            <person name="Ashley E."/>
            <person name="Morrow D."/>
            <person name="Fernandes J."/>
            <person name="Walbot V."/>
            <person name="Yu Y."/>
        </authorList>
    </citation>
    <scope>NUCLEOTIDE SEQUENCE</scope>
    <source>
        <strain evidence="2">B73</strain>
    </source>
</reference>
<feature type="compositionally biased region" description="Polar residues" evidence="1">
    <location>
        <begin position="8"/>
        <end position="18"/>
    </location>
</feature>
<dbReference type="EMBL" id="BT062911">
    <property type="protein sequence ID" value="ACN27608.1"/>
    <property type="molecule type" value="mRNA"/>
</dbReference>
<evidence type="ECO:0000256" key="1">
    <source>
        <dbReference type="SAM" id="MobiDB-lite"/>
    </source>
</evidence>